<dbReference type="RefSeq" id="WP_011342918.1">
    <property type="nucleotide sequence ID" value="NC_007498.2"/>
</dbReference>
<dbReference type="HOGENOM" id="CLU_1747901_0_0_7"/>
<feature type="domain" description="Putative zinc-finger" evidence="2">
    <location>
        <begin position="15"/>
        <end position="39"/>
    </location>
</feature>
<dbReference type="STRING" id="338963.Pcar_3123"/>
<evidence type="ECO:0000313" key="3">
    <source>
        <dbReference type="EMBL" id="ABA90358.1"/>
    </source>
</evidence>
<accession>Q39ZU9</accession>
<evidence type="ECO:0000256" key="1">
    <source>
        <dbReference type="SAM" id="Phobius"/>
    </source>
</evidence>
<dbReference type="OrthoDB" id="5421222at2"/>
<dbReference type="InterPro" id="IPR041916">
    <property type="entry name" value="Anti_sigma_zinc_sf"/>
</dbReference>
<reference evidence="3 4" key="2">
    <citation type="journal article" date="2012" name="BMC Genomics">
        <title>The genome of Pelobacter carbinolicus reveals surprising metabolic capabilities and physiological features.</title>
        <authorList>
            <person name="Aklujkar M."/>
            <person name="Haveman S.A."/>
            <person name="Didonato R.Jr."/>
            <person name="Chertkov O."/>
            <person name="Han C.S."/>
            <person name="Land M.L."/>
            <person name="Brown P."/>
            <person name="Lovley D.R."/>
        </authorList>
    </citation>
    <scope>NUCLEOTIDE SEQUENCE [LARGE SCALE GENOMIC DNA]</scope>
    <source>
        <strain evidence="4">DSM 2380 / NBRC 103641 / GraBd1</strain>
    </source>
</reference>
<dbReference type="KEGG" id="pca:Pcar_3123"/>
<dbReference type="EMBL" id="CP000142">
    <property type="protein sequence ID" value="ABA90358.1"/>
    <property type="molecule type" value="Genomic_DNA"/>
</dbReference>
<keyword evidence="1" id="KW-1133">Transmembrane helix</keyword>
<dbReference type="AlphaFoldDB" id="Q39ZU9"/>
<organism evidence="3 4">
    <name type="scientific">Syntrophotalea carbinolica (strain DSM 2380 / NBRC 103641 / GraBd1)</name>
    <name type="common">Pelobacter carbinolicus</name>
    <dbReference type="NCBI Taxonomy" id="338963"/>
    <lineage>
        <taxon>Bacteria</taxon>
        <taxon>Pseudomonadati</taxon>
        <taxon>Thermodesulfobacteriota</taxon>
        <taxon>Desulfuromonadia</taxon>
        <taxon>Desulfuromonadales</taxon>
        <taxon>Syntrophotaleaceae</taxon>
        <taxon>Syntrophotalea</taxon>
    </lineage>
</organism>
<dbReference type="Proteomes" id="UP000002534">
    <property type="component" value="Chromosome"/>
</dbReference>
<feature type="transmembrane region" description="Helical" evidence="1">
    <location>
        <begin position="84"/>
        <end position="103"/>
    </location>
</feature>
<name>Q39ZU9_SYNC1</name>
<sequence>MKRQATCNEKELVLFYYGELDAAGRQRLQSHLADCPACRSRLDALQRSLDHLSMPGVTLSEIEKTRLTAVITEKASQRAKPQRWLLGSAAAAVATLAISLMILPGNFARWTGQLPQSETEIGMLQDMELLQNIDLLENLDLLQDFERIG</sequence>
<dbReference type="InterPro" id="IPR027383">
    <property type="entry name" value="Znf_put"/>
</dbReference>
<dbReference type="Pfam" id="PF13490">
    <property type="entry name" value="zf-HC2"/>
    <property type="match status" value="1"/>
</dbReference>
<keyword evidence="1" id="KW-0472">Membrane</keyword>
<evidence type="ECO:0000259" key="2">
    <source>
        <dbReference type="Pfam" id="PF13490"/>
    </source>
</evidence>
<keyword evidence="4" id="KW-1185">Reference proteome</keyword>
<reference evidence="4" key="1">
    <citation type="submission" date="2005-10" db="EMBL/GenBank/DDBJ databases">
        <title>Complete sequence of Pelobacter carbinolicus DSM 2380.</title>
        <authorList>
            <person name="Copeland A."/>
            <person name="Lucas S."/>
            <person name="Lapidus A."/>
            <person name="Barry K."/>
            <person name="Detter J.C."/>
            <person name="Glavina T."/>
            <person name="Hammon N."/>
            <person name="Israni S."/>
            <person name="Pitluck S."/>
            <person name="Chertkov O."/>
            <person name="Schmutz J."/>
            <person name="Larimer F."/>
            <person name="Land M."/>
            <person name="Kyrpides N."/>
            <person name="Ivanova N."/>
            <person name="Richardson P."/>
        </authorList>
    </citation>
    <scope>NUCLEOTIDE SEQUENCE [LARGE SCALE GENOMIC DNA]</scope>
    <source>
        <strain evidence="4">DSM 2380 / NBRC 103641 / GraBd1</strain>
    </source>
</reference>
<keyword evidence="1" id="KW-0812">Transmembrane</keyword>
<dbReference type="eggNOG" id="ENOG5033E0T">
    <property type="taxonomic scope" value="Bacteria"/>
</dbReference>
<gene>
    <name evidence="3" type="ordered locus">Pcar_3123</name>
</gene>
<protein>
    <recommendedName>
        <fullName evidence="2">Putative zinc-finger domain-containing protein</fullName>
    </recommendedName>
</protein>
<dbReference type="Gene3D" id="1.10.10.1320">
    <property type="entry name" value="Anti-sigma factor, zinc-finger domain"/>
    <property type="match status" value="1"/>
</dbReference>
<proteinExistence type="predicted"/>
<evidence type="ECO:0000313" key="4">
    <source>
        <dbReference type="Proteomes" id="UP000002534"/>
    </source>
</evidence>